<keyword evidence="2" id="KW-1185">Reference proteome</keyword>
<name>A0A067BGG2_SAPPC</name>
<sequence length="97" mass="10456">MGHRAKTEPESESISGKLQPNSKLGLACLAKLKPIFSKHAQRAKDVTARASTVPTTTAIATEQKTPTRLPTHNVKLATLSTASNEWSVVVDDIAKFM</sequence>
<dbReference type="EMBL" id="KK584536">
    <property type="protein sequence ID" value="KDO15825.1"/>
    <property type="molecule type" value="Genomic_DNA"/>
</dbReference>
<accession>A0A067BGG2</accession>
<proteinExistence type="predicted"/>
<organism evidence="1 2">
    <name type="scientific">Saprolegnia parasitica (strain CBS 223.65)</name>
    <dbReference type="NCBI Taxonomy" id="695850"/>
    <lineage>
        <taxon>Eukaryota</taxon>
        <taxon>Sar</taxon>
        <taxon>Stramenopiles</taxon>
        <taxon>Oomycota</taxon>
        <taxon>Saprolegniomycetes</taxon>
        <taxon>Saprolegniales</taxon>
        <taxon>Saprolegniaceae</taxon>
        <taxon>Saprolegnia</taxon>
    </lineage>
</organism>
<evidence type="ECO:0000313" key="2">
    <source>
        <dbReference type="Proteomes" id="UP000030745"/>
    </source>
</evidence>
<dbReference type="AlphaFoldDB" id="A0A067BGG2"/>
<dbReference type="Proteomes" id="UP000030745">
    <property type="component" value="Unassembled WGS sequence"/>
</dbReference>
<dbReference type="RefSeq" id="XP_012213466.1">
    <property type="nucleotide sequence ID" value="XM_012358076.1"/>
</dbReference>
<reference evidence="1 2" key="1">
    <citation type="journal article" date="2013" name="PLoS Genet.">
        <title>Distinctive expansion of potential virulence genes in the genome of the oomycete fish pathogen Saprolegnia parasitica.</title>
        <authorList>
            <person name="Jiang R.H."/>
            <person name="de Bruijn I."/>
            <person name="Haas B.J."/>
            <person name="Belmonte R."/>
            <person name="Lobach L."/>
            <person name="Christie J."/>
            <person name="van den Ackerveken G."/>
            <person name="Bottin A."/>
            <person name="Bulone V."/>
            <person name="Diaz-Moreno S.M."/>
            <person name="Dumas B."/>
            <person name="Fan L."/>
            <person name="Gaulin E."/>
            <person name="Govers F."/>
            <person name="Grenville-Briggs L.J."/>
            <person name="Horner N.R."/>
            <person name="Levin J.Z."/>
            <person name="Mammella M."/>
            <person name="Meijer H.J."/>
            <person name="Morris P."/>
            <person name="Nusbaum C."/>
            <person name="Oome S."/>
            <person name="Phillips A.J."/>
            <person name="van Rooyen D."/>
            <person name="Rzeszutek E."/>
            <person name="Saraiva M."/>
            <person name="Secombes C.J."/>
            <person name="Seidl M.F."/>
            <person name="Snel B."/>
            <person name="Stassen J.H."/>
            <person name="Sykes S."/>
            <person name="Tripathy S."/>
            <person name="van den Berg H."/>
            <person name="Vega-Arreguin J.C."/>
            <person name="Wawra S."/>
            <person name="Young S.K."/>
            <person name="Zeng Q."/>
            <person name="Dieguez-Uribeondo J."/>
            <person name="Russ C."/>
            <person name="Tyler B.M."/>
            <person name="van West P."/>
        </authorList>
    </citation>
    <scope>NUCLEOTIDE SEQUENCE [LARGE SCALE GENOMIC DNA]</scope>
    <source>
        <strain evidence="1 2">CBS 223.65</strain>
    </source>
</reference>
<dbReference type="GeneID" id="24140160"/>
<gene>
    <name evidence="1" type="ORF">SPRG_18637</name>
</gene>
<evidence type="ECO:0000313" key="1">
    <source>
        <dbReference type="EMBL" id="KDO15825.1"/>
    </source>
</evidence>
<feature type="non-terminal residue" evidence="1">
    <location>
        <position position="97"/>
    </location>
</feature>
<dbReference type="KEGG" id="spar:SPRG_18637"/>
<dbReference type="VEuPathDB" id="FungiDB:SPRG_18637"/>
<protein>
    <submittedName>
        <fullName evidence="1">Uncharacterized protein</fullName>
    </submittedName>
</protein>